<evidence type="ECO:0000256" key="5">
    <source>
        <dbReference type="SAM" id="Phobius"/>
    </source>
</evidence>
<keyword evidence="3" id="KW-0902">Two-component regulatory system</keyword>
<evidence type="ECO:0000256" key="2">
    <source>
        <dbReference type="ARBA" id="ARBA00022777"/>
    </source>
</evidence>
<keyword evidence="2 7" id="KW-0418">Kinase</keyword>
<evidence type="ECO:0000259" key="6">
    <source>
        <dbReference type="Pfam" id="PF02518"/>
    </source>
</evidence>
<dbReference type="Gene3D" id="3.30.565.10">
    <property type="entry name" value="Histidine kinase-like ATPase, C-terminal domain"/>
    <property type="match status" value="1"/>
</dbReference>
<keyword evidence="5" id="KW-0812">Transmembrane</keyword>
<dbReference type="RefSeq" id="WP_377931314.1">
    <property type="nucleotide sequence ID" value="NZ_JBHUEA010000001.1"/>
</dbReference>
<feature type="transmembrane region" description="Helical" evidence="5">
    <location>
        <begin position="124"/>
        <end position="142"/>
    </location>
</feature>
<keyword evidence="1" id="KW-0808">Transferase</keyword>
<organism evidence="7 8">
    <name type="scientific">Amnibacterium endophyticum</name>
    <dbReference type="NCBI Taxonomy" id="2109337"/>
    <lineage>
        <taxon>Bacteria</taxon>
        <taxon>Bacillati</taxon>
        <taxon>Actinomycetota</taxon>
        <taxon>Actinomycetes</taxon>
        <taxon>Micrococcales</taxon>
        <taxon>Microbacteriaceae</taxon>
        <taxon>Amnibacterium</taxon>
    </lineage>
</organism>
<dbReference type="Pfam" id="PF02518">
    <property type="entry name" value="HATPase_c"/>
    <property type="match status" value="1"/>
</dbReference>
<protein>
    <submittedName>
        <fullName evidence="7">Sensor histidine kinase</fullName>
    </submittedName>
</protein>
<dbReference type="SUPFAM" id="SSF55874">
    <property type="entry name" value="ATPase domain of HSP90 chaperone/DNA topoisomerase II/histidine kinase"/>
    <property type="match status" value="1"/>
</dbReference>
<accession>A0ABW4LA29</accession>
<dbReference type="InterPro" id="IPR036890">
    <property type="entry name" value="HATPase_C_sf"/>
</dbReference>
<name>A0ABW4LA29_9MICO</name>
<keyword evidence="5" id="KW-1133">Transmembrane helix</keyword>
<dbReference type="Proteomes" id="UP001597347">
    <property type="component" value="Unassembled WGS sequence"/>
</dbReference>
<keyword evidence="8" id="KW-1185">Reference proteome</keyword>
<dbReference type="GO" id="GO:0016301">
    <property type="term" value="F:kinase activity"/>
    <property type="evidence" value="ECO:0007669"/>
    <property type="project" value="UniProtKB-KW"/>
</dbReference>
<comment type="caution">
    <text evidence="7">The sequence shown here is derived from an EMBL/GenBank/DDBJ whole genome shotgun (WGS) entry which is preliminary data.</text>
</comment>
<feature type="region of interest" description="Disordered" evidence="4">
    <location>
        <begin position="1"/>
        <end position="26"/>
    </location>
</feature>
<evidence type="ECO:0000313" key="7">
    <source>
        <dbReference type="EMBL" id="MFD1720107.1"/>
    </source>
</evidence>
<evidence type="ECO:0000256" key="1">
    <source>
        <dbReference type="ARBA" id="ARBA00022679"/>
    </source>
</evidence>
<feature type="transmembrane region" description="Helical" evidence="5">
    <location>
        <begin position="179"/>
        <end position="199"/>
    </location>
</feature>
<evidence type="ECO:0000256" key="3">
    <source>
        <dbReference type="ARBA" id="ARBA00023012"/>
    </source>
</evidence>
<feature type="transmembrane region" description="Helical" evidence="5">
    <location>
        <begin position="63"/>
        <end position="87"/>
    </location>
</feature>
<feature type="transmembrane region" description="Helical" evidence="5">
    <location>
        <begin position="99"/>
        <end position="118"/>
    </location>
</feature>
<dbReference type="InterPro" id="IPR003594">
    <property type="entry name" value="HATPase_dom"/>
</dbReference>
<dbReference type="PANTHER" id="PTHR24421">
    <property type="entry name" value="NITRATE/NITRITE SENSOR PROTEIN NARX-RELATED"/>
    <property type="match status" value="1"/>
</dbReference>
<keyword evidence="5" id="KW-0472">Membrane</keyword>
<sequence length="408" mass="42383">MTAAAPAAGSARLVARRRGRGRGRGERAEERIRRALAFGFLPAGVVFGALAEQEAANQASHFPAWWMLVAFALGVGPSILLGIAALVAPVAALTRIAGVAVWCVLVVQASVPLVVLPWPEANGQAWFLQVGGLGLIAAALAFRPKAAVLTQVLGAAEVTVTRAATDHSDAFVQGLQDGLYLLLFTLTFVALGIGAIGAARVADEEEAEAIASAATAAADAAREREQARVNALVHDRVLATLLAAARPVPGSSDLQRADAARALAGLRALLHDESPREDTTGRELIWQVQAVTTELAPEAGFGHDLDGDPDVPGEVAEALLQATEEALRNSLRHAGTANRTVHVAVEPTGIRIDVLDDGVGFERATVPAERLGIAESIEGRLRSLPGGAADVVTEPGVGTRVLLRWASP</sequence>
<gene>
    <name evidence="7" type="ORF">ACFSBI_00970</name>
</gene>
<dbReference type="PANTHER" id="PTHR24421:SF61">
    <property type="entry name" value="OXYGEN SENSOR HISTIDINE KINASE NREB"/>
    <property type="match status" value="1"/>
</dbReference>
<dbReference type="InterPro" id="IPR050482">
    <property type="entry name" value="Sensor_HK_TwoCompSys"/>
</dbReference>
<feature type="transmembrane region" description="Helical" evidence="5">
    <location>
        <begin position="32"/>
        <end position="51"/>
    </location>
</feature>
<feature type="domain" description="Histidine kinase/HSP90-like ATPase" evidence="6">
    <location>
        <begin position="316"/>
        <end position="404"/>
    </location>
</feature>
<proteinExistence type="predicted"/>
<evidence type="ECO:0000256" key="4">
    <source>
        <dbReference type="SAM" id="MobiDB-lite"/>
    </source>
</evidence>
<reference evidence="8" key="1">
    <citation type="journal article" date="2019" name="Int. J. Syst. Evol. Microbiol.">
        <title>The Global Catalogue of Microorganisms (GCM) 10K type strain sequencing project: providing services to taxonomists for standard genome sequencing and annotation.</title>
        <authorList>
            <consortium name="The Broad Institute Genomics Platform"/>
            <consortium name="The Broad Institute Genome Sequencing Center for Infectious Disease"/>
            <person name="Wu L."/>
            <person name="Ma J."/>
        </authorList>
    </citation>
    <scope>NUCLEOTIDE SEQUENCE [LARGE SCALE GENOMIC DNA]</scope>
    <source>
        <strain evidence="8">CGMCC 1.12471</strain>
    </source>
</reference>
<evidence type="ECO:0000313" key="8">
    <source>
        <dbReference type="Proteomes" id="UP001597347"/>
    </source>
</evidence>
<dbReference type="EMBL" id="JBHUEA010000001">
    <property type="protein sequence ID" value="MFD1720107.1"/>
    <property type="molecule type" value="Genomic_DNA"/>
</dbReference>